<dbReference type="Proteomes" id="UP000093629">
    <property type="component" value="Unassembled WGS sequence"/>
</dbReference>
<evidence type="ECO:0000313" key="5">
    <source>
        <dbReference type="EMBL" id="OBK19678.1"/>
    </source>
</evidence>
<keyword evidence="3" id="KW-1133">Transmembrane helix</keyword>
<keyword evidence="6" id="KW-1185">Reference proteome</keyword>
<reference evidence="5 6" key="1">
    <citation type="submission" date="2016-06" db="EMBL/GenBank/DDBJ databases">
        <authorList>
            <person name="Kjaerup R.B."/>
            <person name="Dalgaard T.S."/>
            <person name="Juul-Madsen H.R."/>
        </authorList>
    </citation>
    <scope>NUCLEOTIDE SEQUENCE [LARGE SCALE GENOMIC DNA]</scope>
    <source>
        <strain evidence="5 6">1245139.5</strain>
    </source>
</reference>
<evidence type="ECO:0000259" key="4">
    <source>
        <dbReference type="Pfam" id="PF00823"/>
    </source>
</evidence>
<dbReference type="GO" id="GO:0052572">
    <property type="term" value="P:response to host immune response"/>
    <property type="evidence" value="ECO:0007669"/>
    <property type="project" value="TreeGrafter"/>
</dbReference>
<dbReference type="InterPro" id="IPR038332">
    <property type="entry name" value="PPE_sf"/>
</dbReference>
<evidence type="ECO:0000256" key="2">
    <source>
        <dbReference type="SAM" id="MobiDB-lite"/>
    </source>
</evidence>
<feature type="transmembrane region" description="Helical" evidence="3">
    <location>
        <begin position="243"/>
        <end position="264"/>
    </location>
</feature>
<sequence length="471" mass="47945">MAMPPEVHSALLNAGSGPGSLIAAAAQWQALSKHYEDAAAELFMLLTQVQASTWQGVGVTEYVAAHGPYLAWLEQAALDSALAAVQHETAAAAYTSAVATMPTLAELAANHATHGVLIATNFFGVNTIPIALNEADYARLWVQAADTMAVYQGTVDAVRSAAPTLQPAPPILTTTENVQDAQPNLLGSVGPLFKDLTDLLADPYKYFLEFFQGFGFSPTTTLVLAVIALLLYDLLWYPYYASYSLLLLPFFTPALSALAALNALNFPVLADPAPGPAPLPAEHSPASRIEPNPSAATAPAATTGAGGAPHTSTPTSAAPAATSGTAASPAAGLSYAVPGIAPPGVGSGPRAAATATDTAADTLGASGTTQLAVAARAGARKRRRHTAGARGFRDEFLHASLDSAPGTFANEYAATTESEHGAGPLGLTGAAAMMPSAPIGLAQRSAGGTCTTVPLLPADWATHRDEAAGCQ</sequence>
<name>A0A1A3NC11_MYCAS</name>
<dbReference type="OrthoDB" id="4753487at2"/>
<evidence type="ECO:0000313" key="6">
    <source>
        <dbReference type="Proteomes" id="UP000093629"/>
    </source>
</evidence>
<dbReference type="Gene3D" id="1.20.1260.20">
    <property type="entry name" value="PPE superfamily"/>
    <property type="match status" value="1"/>
</dbReference>
<dbReference type="EMBL" id="LZLQ01000012">
    <property type="protein sequence ID" value="OBK19678.1"/>
    <property type="molecule type" value="Genomic_DNA"/>
</dbReference>
<dbReference type="AlphaFoldDB" id="A0A1A3NC11"/>
<dbReference type="Pfam" id="PF00823">
    <property type="entry name" value="PPE"/>
    <property type="match status" value="1"/>
</dbReference>
<dbReference type="InterPro" id="IPR000030">
    <property type="entry name" value="PPE_dom"/>
</dbReference>
<dbReference type="PANTHER" id="PTHR46766:SF1">
    <property type="entry name" value="GLUTAMINE-RICH PROTEIN 2"/>
    <property type="match status" value="1"/>
</dbReference>
<evidence type="ECO:0000256" key="1">
    <source>
        <dbReference type="ARBA" id="ARBA00010652"/>
    </source>
</evidence>
<accession>A0A1A3NC11</accession>
<feature type="domain" description="PPE" evidence="4">
    <location>
        <begin position="1"/>
        <end position="161"/>
    </location>
</feature>
<keyword evidence="3" id="KW-0812">Transmembrane</keyword>
<feature type="transmembrane region" description="Helical" evidence="3">
    <location>
        <begin position="214"/>
        <end position="237"/>
    </location>
</feature>
<evidence type="ECO:0000256" key="3">
    <source>
        <dbReference type="SAM" id="Phobius"/>
    </source>
</evidence>
<proteinExistence type="inferred from homology"/>
<feature type="region of interest" description="Disordered" evidence="2">
    <location>
        <begin position="277"/>
        <end position="323"/>
    </location>
</feature>
<comment type="similarity">
    <text evidence="1">Belongs to the mycobacterial PPE family.</text>
</comment>
<feature type="compositionally biased region" description="Low complexity" evidence="2">
    <location>
        <begin position="293"/>
        <end position="323"/>
    </location>
</feature>
<dbReference type="RefSeq" id="WP_065156857.1">
    <property type="nucleotide sequence ID" value="NZ_LZLQ01000012.1"/>
</dbReference>
<dbReference type="SUPFAM" id="SSF140459">
    <property type="entry name" value="PE/PPE dimer-like"/>
    <property type="match status" value="1"/>
</dbReference>
<dbReference type="PANTHER" id="PTHR46766">
    <property type="entry name" value="GLUTAMINE-RICH PROTEIN 2"/>
    <property type="match status" value="1"/>
</dbReference>
<protein>
    <recommendedName>
        <fullName evidence="4">PPE domain-containing protein</fullName>
    </recommendedName>
</protein>
<organism evidence="5 6">
    <name type="scientific">Mycobacterium asiaticum</name>
    <dbReference type="NCBI Taxonomy" id="1790"/>
    <lineage>
        <taxon>Bacteria</taxon>
        <taxon>Bacillati</taxon>
        <taxon>Actinomycetota</taxon>
        <taxon>Actinomycetes</taxon>
        <taxon>Mycobacteriales</taxon>
        <taxon>Mycobacteriaceae</taxon>
        <taxon>Mycobacterium</taxon>
    </lineage>
</organism>
<gene>
    <name evidence="5" type="ORF">A5636_17565</name>
</gene>
<keyword evidence="3" id="KW-0472">Membrane</keyword>
<comment type="caution">
    <text evidence="5">The sequence shown here is derived from an EMBL/GenBank/DDBJ whole genome shotgun (WGS) entry which is preliminary data.</text>
</comment>